<accession>A0A484AVY7</accession>
<gene>
    <name evidence="2" type="ORF">AWZ03_012762</name>
</gene>
<dbReference type="EMBL" id="LSRL02000477">
    <property type="protein sequence ID" value="TDG40817.1"/>
    <property type="molecule type" value="Genomic_DNA"/>
</dbReference>
<organism evidence="2 3">
    <name type="scientific">Drosophila navojoa</name>
    <name type="common">Fruit fly</name>
    <dbReference type="NCBI Taxonomy" id="7232"/>
    <lineage>
        <taxon>Eukaryota</taxon>
        <taxon>Metazoa</taxon>
        <taxon>Ecdysozoa</taxon>
        <taxon>Arthropoda</taxon>
        <taxon>Hexapoda</taxon>
        <taxon>Insecta</taxon>
        <taxon>Pterygota</taxon>
        <taxon>Neoptera</taxon>
        <taxon>Endopterygota</taxon>
        <taxon>Diptera</taxon>
        <taxon>Brachycera</taxon>
        <taxon>Muscomorpha</taxon>
        <taxon>Ephydroidea</taxon>
        <taxon>Drosophilidae</taxon>
        <taxon>Drosophila</taxon>
    </lineage>
</organism>
<keyword evidence="3" id="KW-1185">Reference proteome</keyword>
<name>A0A484AVY7_DRONA</name>
<comment type="caution">
    <text evidence="2">The sequence shown here is derived from an EMBL/GenBank/DDBJ whole genome shotgun (WGS) entry which is preliminary data.</text>
</comment>
<protein>
    <submittedName>
        <fullName evidence="2">Uncharacterized protein</fullName>
    </submittedName>
</protein>
<proteinExistence type="predicted"/>
<evidence type="ECO:0000313" key="3">
    <source>
        <dbReference type="Proteomes" id="UP000295192"/>
    </source>
</evidence>
<feature type="region of interest" description="Disordered" evidence="1">
    <location>
        <begin position="1"/>
        <end position="29"/>
    </location>
</feature>
<dbReference type="AlphaFoldDB" id="A0A484AVY7"/>
<sequence length="77" mass="8760">MMATRCDTKDKQNELGGRHKYSTEIESRGPEAFRATRQGNIGSTRSEGRLIASVVSLGFRLWFLVSRSWSPQRCQLL</sequence>
<evidence type="ECO:0000313" key="2">
    <source>
        <dbReference type="EMBL" id="TDG40817.1"/>
    </source>
</evidence>
<dbReference type="Proteomes" id="UP000295192">
    <property type="component" value="Unassembled WGS sequence"/>
</dbReference>
<reference evidence="2 3" key="1">
    <citation type="journal article" date="2019" name="J. Hered.">
        <title>An Improved Genome Assembly for Drosophila navojoa, the Basal Species in the mojavensis Cluster.</title>
        <authorList>
            <person name="Vanderlinde T."/>
            <person name="Dupim E.G."/>
            <person name="Nazario-Yepiz N.O."/>
            <person name="Carvalho A.B."/>
        </authorList>
    </citation>
    <scope>NUCLEOTIDE SEQUENCE [LARGE SCALE GENOMIC DNA]</scope>
    <source>
        <strain evidence="2">Navoj_Jal97</strain>
        <tissue evidence="2">Whole organism</tissue>
    </source>
</reference>
<evidence type="ECO:0000256" key="1">
    <source>
        <dbReference type="SAM" id="MobiDB-lite"/>
    </source>
</evidence>